<evidence type="ECO:0000256" key="4">
    <source>
        <dbReference type="ARBA" id="ARBA00022989"/>
    </source>
</evidence>
<dbReference type="Pfam" id="PF07690">
    <property type="entry name" value="MFS_1"/>
    <property type="match status" value="1"/>
</dbReference>
<comment type="caution">
    <text evidence="8">The sequence shown here is derived from an EMBL/GenBank/DDBJ whole genome shotgun (WGS) entry which is preliminary data.</text>
</comment>
<evidence type="ECO:0000256" key="3">
    <source>
        <dbReference type="ARBA" id="ARBA00022692"/>
    </source>
</evidence>
<feature type="transmembrane region" description="Helical" evidence="6">
    <location>
        <begin position="63"/>
        <end position="83"/>
    </location>
</feature>
<feature type="transmembrane region" description="Helical" evidence="6">
    <location>
        <begin position="256"/>
        <end position="279"/>
    </location>
</feature>
<evidence type="ECO:0000256" key="5">
    <source>
        <dbReference type="ARBA" id="ARBA00023136"/>
    </source>
</evidence>
<reference evidence="8 9" key="1">
    <citation type="submission" date="2022-06" db="EMBL/GenBank/DDBJ databases">
        <title>Mesorhizobium sp. strain RP14 Genome sequencing and assembly.</title>
        <authorList>
            <person name="Kim I."/>
        </authorList>
    </citation>
    <scope>NUCLEOTIDE SEQUENCE [LARGE SCALE GENOMIC DNA]</scope>
    <source>
        <strain evidence="9">RP14(2022)</strain>
    </source>
</reference>
<feature type="domain" description="Major facilitator superfamily (MFS) profile" evidence="7">
    <location>
        <begin position="24"/>
        <end position="403"/>
    </location>
</feature>
<dbReference type="Proteomes" id="UP001205906">
    <property type="component" value="Unassembled WGS sequence"/>
</dbReference>
<evidence type="ECO:0000256" key="1">
    <source>
        <dbReference type="ARBA" id="ARBA00004651"/>
    </source>
</evidence>
<organism evidence="8 9">
    <name type="scientific">Mesorhizobium liriopis</name>
    <dbReference type="NCBI Taxonomy" id="2953882"/>
    <lineage>
        <taxon>Bacteria</taxon>
        <taxon>Pseudomonadati</taxon>
        <taxon>Pseudomonadota</taxon>
        <taxon>Alphaproteobacteria</taxon>
        <taxon>Hyphomicrobiales</taxon>
        <taxon>Phyllobacteriaceae</taxon>
        <taxon>Mesorhizobium</taxon>
    </lineage>
</organism>
<accession>A0ABT1CCD4</accession>
<feature type="transmembrane region" description="Helical" evidence="6">
    <location>
        <begin position="219"/>
        <end position="244"/>
    </location>
</feature>
<feature type="transmembrane region" description="Helical" evidence="6">
    <location>
        <begin position="90"/>
        <end position="109"/>
    </location>
</feature>
<comment type="subcellular location">
    <subcellularLocation>
        <location evidence="1">Cell membrane</location>
        <topology evidence="1">Multi-pass membrane protein</topology>
    </subcellularLocation>
</comment>
<feature type="transmembrane region" description="Helical" evidence="6">
    <location>
        <begin position="349"/>
        <end position="370"/>
    </location>
</feature>
<keyword evidence="4 6" id="KW-1133">Transmembrane helix</keyword>
<evidence type="ECO:0000313" key="9">
    <source>
        <dbReference type="Proteomes" id="UP001205906"/>
    </source>
</evidence>
<feature type="transmembrane region" description="Helical" evidence="6">
    <location>
        <begin position="20"/>
        <end position="43"/>
    </location>
</feature>
<gene>
    <name evidence="8" type="ORF">NGM99_18810</name>
</gene>
<keyword evidence="5 6" id="KW-0472">Membrane</keyword>
<dbReference type="InterPro" id="IPR050189">
    <property type="entry name" value="MFS_Efflux_Transporters"/>
</dbReference>
<evidence type="ECO:0000313" key="8">
    <source>
        <dbReference type="EMBL" id="MCO6051841.1"/>
    </source>
</evidence>
<evidence type="ECO:0000256" key="2">
    <source>
        <dbReference type="ARBA" id="ARBA00022475"/>
    </source>
</evidence>
<evidence type="ECO:0000256" key="6">
    <source>
        <dbReference type="SAM" id="Phobius"/>
    </source>
</evidence>
<keyword evidence="9" id="KW-1185">Reference proteome</keyword>
<feature type="transmembrane region" description="Helical" evidence="6">
    <location>
        <begin position="286"/>
        <end position="303"/>
    </location>
</feature>
<dbReference type="Gene3D" id="1.20.1250.20">
    <property type="entry name" value="MFS general substrate transporter like domains"/>
    <property type="match status" value="2"/>
</dbReference>
<feature type="transmembrane region" description="Helical" evidence="6">
    <location>
        <begin position="309"/>
        <end position="328"/>
    </location>
</feature>
<keyword evidence="3 6" id="KW-0812">Transmembrane</keyword>
<proteinExistence type="predicted"/>
<keyword evidence="2" id="KW-1003">Cell membrane</keyword>
<dbReference type="EMBL" id="JAMXQS010000009">
    <property type="protein sequence ID" value="MCO6051841.1"/>
    <property type="molecule type" value="Genomic_DNA"/>
</dbReference>
<name>A0ABT1CCD4_9HYPH</name>
<dbReference type="PANTHER" id="PTHR43124">
    <property type="entry name" value="PURINE EFFLUX PUMP PBUE"/>
    <property type="match status" value="1"/>
</dbReference>
<evidence type="ECO:0000259" key="7">
    <source>
        <dbReference type="PROSITE" id="PS50850"/>
    </source>
</evidence>
<dbReference type="InterPro" id="IPR020846">
    <property type="entry name" value="MFS_dom"/>
</dbReference>
<dbReference type="CDD" id="cd17324">
    <property type="entry name" value="MFS_NepI_like"/>
    <property type="match status" value="1"/>
</dbReference>
<dbReference type="SUPFAM" id="SSF103473">
    <property type="entry name" value="MFS general substrate transporter"/>
    <property type="match status" value="1"/>
</dbReference>
<feature type="transmembrane region" description="Helical" evidence="6">
    <location>
        <begin position="115"/>
        <end position="140"/>
    </location>
</feature>
<dbReference type="InterPro" id="IPR011701">
    <property type="entry name" value="MFS"/>
</dbReference>
<feature type="transmembrane region" description="Helical" evidence="6">
    <location>
        <begin position="176"/>
        <end position="198"/>
    </location>
</feature>
<feature type="transmembrane region" description="Helical" evidence="6">
    <location>
        <begin position="152"/>
        <end position="170"/>
    </location>
</feature>
<protein>
    <submittedName>
        <fullName evidence="8">MFS transporter</fullName>
    </submittedName>
</protein>
<dbReference type="PROSITE" id="PS50850">
    <property type="entry name" value="MFS"/>
    <property type="match status" value="1"/>
</dbReference>
<dbReference type="RefSeq" id="WP_252822042.1">
    <property type="nucleotide sequence ID" value="NZ_JAMXQS010000009.1"/>
</dbReference>
<dbReference type="InterPro" id="IPR036259">
    <property type="entry name" value="MFS_trans_sf"/>
</dbReference>
<feature type="transmembrane region" description="Helical" evidence="6">
    <location>
        <begin position="376"/>
        <end position="396"/>
    </location>
</feature>
<sequence>MPAQRIPAQSIPAQSTPARLVFLITVALAVGSFGIGTGEFAIMGLLPDVAKGLGVSVPQAGHLISAYAFGVVVGAPLIALLAAKLSHRTLLLFLMLAFAAGNLASAVAPGMESLVLLRFISGLPHGAYFGVAALVAASIARPNKRAQAIGRVMLGLTVATLLGTPLTTWLGQLFGWRSLFVLVGAIGVLTVALLWFTVPEDEVHEDASAMRELSALMRPQVWLTFAFAAVGFGGMFAVFSYIAATAQIVTGLPETFVPVILAIFGAGMISGNILGAWAADRALKETLFGMMVFNIVVLVVFALTAQYPIMLCLCVFFVGFGVALGPAVQARLMDVAGDAQTLAATSMHSAFNIANAAGAWLGGMAITAGYGYASTGWVGAILGVAGLAVLGISLLVDRPEAQPAS</sequence>
<dbReference type="PANTHER" id="PTHR43124:SF3">
    <property type="entry name" value="CHLORAMPHENICOL EFFLUX PUMP RV0191"/>
    <property type="match status" value="1"/>
</dbReference>